<name>A0A1I5F7M2_9FLAO</name>
<gene>
    <name evidence="5" type="ORF">SAMN05421741_12528</name>
</gene>
<dbReference type="AlphaFoldDB" id="A0A1I5F7M2"/>
<proteinExistence type="predicted"/>
<feature type="chain" id="PRO_5011590014" description="Curli production assembly/transport component CsgF" evidence="4">
    <location>
        <begin position="21"/>
        <end position="131"/>
    </location>
</feature>
<accession>A0A1I5F7M2</accession>
<dbReference type="OrthoDB" id="1443407at2"/>
<dbReference type="Pfam" id="PF10614">
    <property type="entry name" value="CsgF"/>
    <property type="match status" value="1"/>
</dbReference>
<dbReference type="InterPro" id="IPR018893">
    <property type="entry name" value="T8SS_CsgF"/>
</dbReference>
<feature type="signal peptide" evidence="4">
    <location>
        <begin position="1"/>
        <end position="20"/>
    </location>
</feature>
<evidence type="ECO:0000256" key="4">
    <source>
        <dbReference type="SAM" id="SignalP"/>
    </source>
</evidence>
<evidence type="ECO:0000313" key="5">
    <source>
        <dbReference type="EMBL" id="SFO19650.1"/>
    </source>
</evidence>
<keyword evidence="6" id="KW-1185">Reference proteome</keyword>
<sequence length="131" mass="14379">MKTIISTIFILLFAGTTGFAQQLVYTPVNPNFGGNPLNYSGLLASANAQNKFDDNKNSSSSSLLDNFSETVKRQILSQLSRGLFDDNKNLENLEEGTFEIGDLIISIDETRTGTVIRIIDNKTGETTEIIL</sequence>
<evidence type="ECO:0000256" key="1">
    <source>
        <dbReference type="ARBA" id="ARBA00003989"/>
    </source>
</evidence>
<evidence type="ECO:0000313" key="6">
    <source>
        <dbReference type="Proteomes" id="UP000199036"/>
    </source>
</evidence>
<evidence type="ECO:0000256" key="3">
    <source>
        <dbReference type="ARBA" id="ARBA00022729"/>
    </source>
</evidence>
<evidence type="ECO:0000256" key="2">
    <source>
        <dbReference type="ARBA" id="ARBA00014031"/>
    </source>
</evidence>
<protein>
    <recommendedName>
        <fullName evidence="2">Curli production assembly/transport component CsgF</fullName>
    </recommendedName>
</protein>
<comment type="function">
    <text evidence="1">May be involved in the biogenesis of curli organelles.</text>
</comment>
<dbReference type="RefSeq" id="WP_091525609.1">
    <property type="nucleotide sequence ID" value="NZ_FOVI01000025.1"/>
</dbReference>
<dbReference type="STRING" id="913024.SAMN05421741_12528"/>
<keyword evidence="3 4" id="KW-0732">Signal</keyword>
<reference evidence="6" key="1">
    <citation type="submission" date="2016-10" db="EMBL/GenBank/DDBJ databases">
        <authorList>
            <person name="Varghese N."/>
            <person name="Submissions S."/>
        </authorList>
    </citation>
    <scope>NUCLEOTIDE SEQUENCE [LARGE SCALE GENOMIC DNA]</scope>
    <source>
        <strain evidence="6">DS-12</strain>
    </source>
</reference>
<organism evidence="5 6">
    <name type="scientific">Paenimyroides ummariense</name>
    <dbReference type="NCBI Taxonomy" id="913024"/>
    <lineage>
        <taxon>Bacteria</taxon>
        <taxon>Pseudomonadati</taxon>
        <taxon>Bacteroidota</taxon>
        <taxon>Flavobacteriia</taxon>
        <taxon>Flavobacteriales</taxon>
        <taxon>Flavobacteriaceae</taxon>
        <taxon>Paenimyroides</taxon>
    </lineage>
</organism>
<dbReference type="EMBL" id="FOVI01000025">
    <property type="protein sequence ID" value="SFO19650.1"/>
    <property type="molecule type" value="Genomic_DNA"/>
</dbReference>
<dbReference type="Proteomes" id="UP000199036">
    <property type="component" value="Unassembled WGS sequence"/>
</dbReference>